<dbReference type="Gene3D" id="2.40.110.10">
    <property type="entry name" value="Butyryl-CoA Dehydrogenase, subunit A, domain 2"/>
    <property type="match status" value="1"/>
</dbReference>
<dbReference type="InterPro" id="IPR046373">
    <property type="entry name" value="Acyl-CoA_Oxase/DH_mid-dom_sf"/>
</dbReference>
<dbReference type="SUPFAM" id="SSF56645">
    <property type="entry name" value="Acyl-CoA dehydrogenase NM domain-like"/>
    <property type="match status" value="1"/>
</dbReference>
<comment type="similarity">
    <text evidence="2 6">Belongs to the acyl-CoA dehydrogenase family.</text>
</comment>
<accession>A0A3D4V961</accession>
<feature type="domain" description="Acyl-CoA oxidase/dehydrogenase middle" evidence="8">
    <location>
        <begin position="130"/>
        <end position="222"/>
    </location>
</feature>
<dbReference type="SUPFAM" id="SSF47203">
    <property type="entry name" value="Acyl-CoA dehydrogenase C-terminal domain-like"/>
    <property type="match status" value="1"/>
</dbReference>
<feature type="domain" description="Acyl-CoA dehydrogenase/oxidase C-terminal" evidence="7">
    <location>
        <begin position="235"/>
        <end position="384"/>
    </location>
</feature>
<dbReference type="EMBL" id="DPIY01000010">
    <property type="protein sequence ID" value="HCT57676.1"/>
    <property type="molecule type" value="Genomic_DNA"/>
</dbReference>
<dbReference type="InterPro" id="IPR009100">
    <property type="entry name" value="AcylCoA_DH/oxidase_NM_dom_sf"/>
</dbReference>
<evidence type="ECO:0000313" key="10">
    <source>
        <dbReference type="EMBL" id="HCT57676.1"/>
    </source>
</evidence>
<dbReference type="InterPro" id="IPR009075">
    <property type="entry name" value="AcylCo_DH/oxidase_C"/>
</dbReference>
<evidence type="ECO:0000259" key="7">
    <source>
        <dbReference type="Pfam" id="PF00441"/>
    </source>
</evidence>
<evidence type="ECO:0000313" key="11">
    <source>
        <dbReference type="Proteomes" id="UP000264071"/>
    </source>
</evidence>
<dbReference type="Pfam" id="PF02770">
    <property type="entry name" value="Acyl-CoA_dh_M"/>
    <property type="match status" value="1"/>
</dbReference>
<evidence type="ECO:0000259" key="9">
    <source>
        <dbReference type="Pfam" id="PF02771"/>
    </source>
</evidence>
<dbReference type="Gene3D" id="1.20.140.10">
    <property type="entry name" value="Butyryl-CoA Dehydrogenase, subunit A, domain 3"/>
    <property type="match status" value="1"/>
</dbReference>
<evidence type="ECO:0000256" key="5">
    <source>
        <dbReference type="ARBA" id="ARBA00023002"/>
    </source>
</evidence>
<evidence type="ECO:0000256" key="1">
    <source>
        <dbReference type="ARBA" id="ARBA00001974"/>
    </source>
</evidence>
<dbReference type="Pfam" id="PF02771">
    <property type="entry name" value="Acyl-CoA_dh_N"/>
    <property type="match status" value="1"/>
</dbReference>
<dbReference type="FunFam" id="1.20.140.10:FF:000001">
    <property type="entry name" value="Acyl-CoA dehydrogenase"/>
    <property type="match status" value="1"/>
</dbReference>
<evidence type="ECO:0000256" key="3">
    <source>
        <dbReference type="ARBA" id="ARBA00022630"/>
    </source>
</evidence>
<dbReference type="Proteomes" id="UP000264071">
    <property type="component" value="Unassembled WGS sequence"/>
</dbReference>
<feature type="domain" description="Acyl-CoA dehydrogenase/oxidase N-terminal" evidence="9">
    <location>
        <begin position="15"/>
        <end position="126"/>
    </location>
</feature>
<dbReference type="InterPro" id="IPR013786">
    <property type="entry name" value="AcylCoA_DH/ox_N"/>
</dbReference>
<evidence type="ECO:0000259" key="8">
    <source>
        <dbReference type="Pfam" id="PF02770"/>
    </source>
</evidence>
<keyword evidence="3 6" id="KW-0285">Flavoprotein</keyword>
<comment type="cofactor">
    <cofactor evidence="1 6">
        <name>FAD</name>
        <dbReference type="ChEBI" id="CHEBI:57692"/>
    </cofactor>
</comment>
<dbReference type="InterPro" id="IPR006091">
    <property type="entry name" value="Acyl-CoA_Oxase/DH_mid-dom"/>
</dbReference>
<name>A0A3D4V961_9BACT</name>
<reference evidence="10 11" key="1">
    <citation type="journal article" date="2018" name="Nat. Biotechnol.">
        <title>A standardized bacterial taxonomy based on genome phylogeny substantially revises the tree of life.</title>
        <authorList>
            <person name="Parks D.H."/>
            <person name="Chuvochina M."/>
            <person name="Waite D.W."/>
            <person name="Rinke C."/>
            <person name="Skarshewski A."/>
            <person name="Chaumeil P.A."/>
            <person name="Hugenholtz P."/>
        </authorList>
    </citation>
    <scope>NUCLEOTIDE SEQUENCE [LARGE SCALE GENOMIC DNA]</scope>
    <source>
        <strain evidence="10">UBA8844</strain>
    </source>
</reference>
<organism evidence="10 11">
    <name type="scientific">Gemmatimonas aurantiaca</name>
    <dbReference type="NCBI Taxonomy" id="173480"/>
    <lineage>
        <taxon>Bacteria</taxon>
        <taxon>Pseudomonadati</taxon>
        <taxon>Gemmatimonadota</taxon>
        <taxon>Gemmatimonadia</taxon>
        <taxon>Gemmatimonadales</taxon>
        <taxon>Gemmatimonadaceae</taxon>
        <taxon>Gemmatimonas</taxon>
    </lineage>
</organism>
<dbReference type="InterPro" id="IPR036250">
    <property type="entry name" value="AcylCo_DH-like_C"/>
</dbReference>
<dbReference type="OMA" id="NMATWML"/>
<proteinExistence type="inferred from homology"/>
<sequence>MADTHYLSWPFFEPRHATFAAALDEWAAASLGHTASDHDVDDACRRRVRALGEAGWLRHAVGGTAWGGAVEVIDTRTICLARETLARHDGLADFAFAMQGLGSGAITLAGTDAQKAQYLPRVARGEAIAAFALSEPDSGSDAAALQCAARRDGEDYVLDGEKTWISNGGIADFYVVFARTGEAPGARGISAFIVDADTAGLEIAERIDVIAPHPLARLQFTSCRVPASQRIGAAGEGFKLAMRTLDVFRTSVAAAALGFARRALDEALARVTTRRMFGGVLADLQLTQSSLAEMATTIDSAALLTYRAAWQRDQGQPVTREAAMAKYVATEGAQRVIDAALQLWGGMGVVHDVPVERLYREIRALRIYEGASEVQQLIIARELLRDVRPSTP</sequence>
<dbReference type="FunFam" id="2.40.110.10:FF:000002">
    <property type="entry name" value="Acyl-CoA dehydrogenase fadE12"/>
    <property type="match status" value="1"/>
</dbReference>
<evidence type="ECO:0000256" key="6">
    <source>
        <dbReference type="RuleBase" id="RU362125"/>
    </source>
</evidence>
<dbReference type="Gene3D" id="1.10.540.10">
    <property type="entry name" value="Acyl-CoA dehydrogenase/oxidase, N-terminal domain"/>
    <property type="match status" value="1"/>
</dbReference>
<dbReference type="GO" id="GO:0003995">
    <property type="term" value="F:acyl-CoA dehydrogenase activity"/>
    <property type="evidence" value="ECO:0007669"/>
    <property type="project" value="InterPro"/>
</dbReference>
<comment type="caution">
    <text evidence="10">The sequence shown here is derived from an EMBL/GenBank/DDBJ whole genome shotgun (WGS) entry which is preliminary data.</text>
</comment>
<dbReference type="PANTHER" id="PTHR43884">
    <property type="entry name" value="ACYL-COA DEHYDROGENASE"/>
    <property type="match status" value="1"/>
</dbReference>
<dbReference type="PROSITE" id="PS00073">
    <property type="entry name" value="ACYL_COA_DH_2"/>
    <property type="match status" value="1"/>
</dbReference>
<evidence type="ECO:0000256" key="2">
    <source>
        <dbReference type="ARBA" id="ARBA00009347"/>
    </source>
</evidence>
<dbReference type="PROSITE" id="PS00072">
    <property type="entry name" value="ACYL_COA_DH_1"/>
    <property type="match status" value="1"/>
</dbReference>
<evidence type="ECO:0000256" key="4">
    <source>
        <dbReference type="ARBA" id="ARBA00022827"/>
    </source>
</evidence>
<dbReference type="PANTHER" id="PTHR43884:SF22">
    <property type="entry name" value="BLR3437 PROTEIN"/>
    <property type="match status" value="1"/>
</dbReference>
<dbReference type="Pfam" id="PF00441">
    <property type="entry name" value="Acyl-CoA_dh_1"/>
    <property type="match status" value="1"/>
</dbReference>
<dbReference type="GO" id="GO:0050660">
    <property type="term" value="F:flavin adenine dinucleotide binding"/>
    <property type="evidence" value="ECO:0007669"/>
    <property type="project" value="InterPro"/>
</dbReference>
<dbReference type="AlphaFoldDB" id="A0A3D4V961"/>
<protein>
    <submittedName>
        <fullName evidence="10">Acyl-CoA dehydrogenase</fullName>
    </submittedName>
</protein>
<gene>
    <name evidence="10" type="ORF">DGD08_10795</name>
</gene>
<dbReference type="InterPro" id="IPR006089">
    <property type="entry name" value="Acyl-CoA_DH_CS"/>
</dbReference>
<keyword evidence="4 6" id="KW-0274">FAD</keyword>
<keyword evidence="5 6" id="KW-0560">Oxidoreductase</keyword>
<dbReference type="InterPro" id="IPR037069">
    <property type="entry name" value="AcylCoA_DH/ox_N_sf"/>
</dbReference>